<evidence type="ECO:0000313" key="2">
    <source>
        <dbReference type="EMBL" id="SEF66672.1"/>
    </source>
</evidence>
<evidence type="ECO:0000313" key="3">
    <source>
        <dbReference type="Proteomes" id="UP000236731"/>
    </source>
</evidence>
<accession>A0A1H5TUX3</accession>
<dbReference type="InterPro" id="IPR033985">
    <property type="entry name" value="SusD-like_N"/>
</dbReference>
<dbReference type="Proteomes" id="UP000236731">
    <property type="component" value="Unassembled WGS sequence"/>
</dbReference>
<reference evidence="3" key="1">
    <citation type="submission" date="2016-10" db="EMBL/GenBank/DDBJ databases">
        <authorList>
            <person name="Varghese N."/>
            <person name="Submissions S."/>
        </authorList>
    </citation>
    <scope>NUCLEOTIDE SEQUENCE [LARGE SCALE GENOMIC DNA]</scope>
    <source>
        <strain evidence="3">DSM 22361</strain>
    </source>
</reference>
<dbReference type="OrthoDB" id="1097962at2"/>
<dbReference type="Pfam" id="PF14322">
    <property type="entry name" value="SusD-like_3"/>
    <property type="match status" value="1"/>
</dbReference>
<evidence type="ECO:0000259" key="1">
    <source>
        <dbReference type="Pfam" id="PF14322"/>
    </source>
</evidence>
<dbReference type="AlphaFoldDB" id="A0A1H5TUX3"/>
<dbReference type="EMBL" id="FNUT01000002">
    <property type="protein sequence ID" value="SEF66672.1"/>
    <property type="molecule type" value="Genomic_DNA"/>
</dbReference>
<sequence length="476" mass="55120">MKKITIIIPVLLLLLCAGCNKFLDVRPDENTYEEEIFKTENGFTKALNAVYKDLTESTLYGEELKYGLMDKLVGYWQLSGNDVNARAIDNFNYSVIGVEQDINALWSGLYNAIHQTNLIIKNLPTLENQANYNIIAGEAYGLRAFLHLEVLKLFGPVIKQEGLDKTAIPVYRTAGKEAQKFSTAKEALAFIEEDLQKALSLLKEDPIQVVGRAGSKEDSPLGEYYALFDRRGIRMNYYAVKALLARKSQWEGDNNKAYDRAMEVIKELNETKAVKFVDPYTFWESTPDYRFSSENIFAVYDNDALSKYNRNFLSYDYVMQLDNFLYPLYYNGTGDEYDIRINWGIDEYSDTFSKFKVAQSDVENQNYNVFEIQLIALPEMYFIAMESKLQSNPTEALELLNEVRLRREMGALELESPREIANAFMDEIRREYIGEGFLFSHYKRRFHEIYKIGKVVPPSLDIFKLPIPRNEQIYNR</sequence>
<dbReference type="SUPFAM" id="SSF48452">
    <property type="entry name" value="TPR-like"/>
    <property type="match status" value="1"/>
</dbReference>
<keyword evidence="3" id="KW-1185">Reference proteome</keyword>
<dbReference type="RefSeq" id="WP_160003618.1">
    <property type="nucleotide sequence ID" value="NZ_CP049246.1"/>
</dbReference>
<protein>
    <submittedName>
        <fullName evidence="2">Starch-binding associating with outer membrane</fullName>
    </submittedName>
</protein>
<name>A0A1H5TUX3_9SPHI</name>
<proteinExistence type="predicted"/>
<gene>
    <name evidence="2" type="ORF">SAMN05421877_10290</name>
</gene>
<dbReference type="Gene3D" id="1.25.40.390">
    <property type="match status" value="1"/>
</dbReference>
<dbReference type="InterPro" id="IPR011990">
    <property type="entry name" value="TPR-like_helical_dom_sf"/>
</dbReference>
<feature type="domain" description="SusD-like N-terminal" evidence="1">
    <location>
        <begin position="21"/>
        <end position="207"/>
    </location>
</feature>
<organism evidence="2 3">
    <name type="scientific">Sphingobacterium lactis</name>
    <dbReference type="NCBI Taxonomy" id="797291"/>
    <lineage>
        <taxon>Bacteria</taxon>
        <taxon>Pseudomonadati</taxon>
        <taxon>Bacteroidota</taxon>
        <taxon>Sphingobacteriia</taxon>
        <taxon>Sphingobacteriales</taxon>
        <taxon>Sphingobacteriaceae</taxon>
        <taxon>Sphingobacterium</taxon>
    </lineage>
</organism>